<dbReference type="RefSeq" id="WP_140452690.1">
    <property type="nucleotide sequence ID" value="NZ_VFRP01000002.1"/>
</dbReference>
<name>A0A501WUW1_9RHOB</name>
<sequence length="91" mass="10371">MTREPSINIQVFRRILIIRLEASGHEPVELDVTREIGPPSIIRVRWSMHHGLPLEQIAVAEAVVIDRGGPDWVAALIRAKRAQRREMMRSA</sequence>
<dbReference type="Proteomes" id="UP000319255">
    <property type="component" value="Unassembled WGS sequence"/>
</dbReference>
<organism evidence="1 2">
    <name type="scientific">Amaricoccus solimangrovi</name>
    <dbReference type="NCBI Taxonomy" id="2589815"/>
    <lineage>
        <taxon>Bacteria</taxon>
        <taxon>Pseudomonadati</taxon>
        <taxon>Pseudomonadota</taxon>
        <taxon>Alphaproteobacteria</taxon>
        <taxon>Rhodobacterales</taxon>
        <taxon>Paracoccaceae</taxon>
        <taxon>Amaricoccus</taxon>
    </lineage>
</organism>
<accession>A0A501WUW1</accession>
<comment type="caution">
    <text evidence="1">The sequence shown here is derived from an EMBL/GenBank/DDBJ whole genome shotgun (WGS) entry which is preliminary data.</text>
</comment>
<evidence type="ECO:0000313" key="2">
    <source>
        <dbReference type="Proteomes" id="UP000319255"/>
    </source>
</evidence>
<evidence type="ECO:0000313" key="1">
    <source>
        <dbReference type="EMBL" id="TPE53069.1"/>
    </source>
</evidence>
<proteinExistence type="predicted"/>
<dbReference type="EMBL" id="VFRP01000002">
    <property type="protein sequence ID" value="TPE53069.1"/>
    <property type="molecule type" value="Genomic_DNA"/>
</dbReference>
<gene>
    <name evidence="1" type="ORF">FJM51_03320</name>
</gene>
<dbReference type="AlphaFoldDB" id="A0A501WUW1"/>
<reference evidence="1 2" key="1">
    <citation type="submission" date="2019-06" db="EMBL/GenBank/DDBJ databases">
        <title>A novel bacterium of genus Amaricoccus, isolated from marine sediment.</title>
        <authorList>
            <person name="Huang H."/>
            <person name="Mo K."/>
            <person name="Hu Y."/>
        </authorList>
    </citation>
    <scope>NUCLEOTIDE SEQUENCE [LARGE SCALE GENOMIC DNA]</scope>
    <source>
        <strain evidence="1 2">HB172011</strain>
    </source>
</reference>
<keyword evidence="2" id="KW-1185">Reference proteome</keyword>
<protein>
    <submittedName>
        <fullName evidence="1">Uncharacterized protein</fullName>
    </submittedName>
</protein>